<comment type="caution">
    <text evidence="2">The sequence shown here is derived from an EMBL/GenBank/DDBJ whole genome shotgun (WGS) entry which is preliminary data.</text>
</comment>
<keyword evidence="1" id="KW-0732">Signal</keyword>
<dbReference type="RefSeq" id="WP_005860164.1">
    <property type="nucleotide sequence ID" value="NZ_AAYA01000008.1"/>
</dbReference>
<dbReference type="eggNOG" id="ENOG5031G54">
    <property type="taxonomic scope" value="Bacteria"/>
</dbReference>
<feature type="chain" id="PRO_5002655223" description="Transferrin-binding protein B C-lobe/N-lobe beta barrel domain-containing protein" evidence="1">
    <location>
        <begin position="22"/>
        <end position="356"/>
    </location>
</feature>
<dbReference type="OrthoDB" id="7739218at2"/>
<sequence>MYRIFAALALAGVLAACSSSGGDSPLTSSDSVGVGTCNQPLVADDAECATDDNTTSTPVDPTDPDVYAQQFSDDLTVSGMSYDTASGELVLDNVPFDGDDNVYRRNATASNRINATSGSSFGFFGNDRGTAGAPTTEFFAVFRRSPDDYSQVGAMGTNRYVSYGFGGAAAQRLNGDGSLPNANQSYVFQGEYAAVRTIVEEGTNTVVQYVSGTSRIEVDIQDFNNVGAVEGIIADRRFFDLNGVEVPEMAGGVGDFVSLATAEINFDDWTITASDATLFVPNSVDKDTTNIAGATPNTQSTTGNWAGLFAGPNGEEVAGIVFVEGTGPVGIDTSTGSPIILTHNQVRETGVFQAKR</sequence>
<dbReference type="PROSITE" id="PS51257">
    <property type="entry name" value="PROKAR_LIPOPROTEIN"/>
    <property type="match status" value="1"/>
</dbReference>
<gene>
    <name evidence="2" type="ORF">SSE37_14068</name>
</gene>
<dbReference type="AlphaFoldDB" id="A3K5B7"/>
<evidence type="ECO:0000256" key="1">
    <source>
        <dbReference type="SAM" id="SignalP"/>
    </source>
</evidence>
<name>A3K5B7_SAGS3</name>
<dbReference type="Proteomes" id="UP000005713">
    <property type="component" value="Unassembled WGS sequence"/>
</dbReference>
<evidence type="ECO:0008006" key="4">
    <source>
        <dbReference type="Google" id="ProtNLM"/>
    </source>
</evidence>
<dbReference type="Gene3D" id="2.40.160.90">
    <property type="match status" value="1"/>
</dbReference>
<organism evidence="2 3">
    <name type="scientific">Sagittula stellata (strain ATCC 700073 / DSM 11524 / E-37)</name>
    <dbReference type="NCBI Taxonomy" id="388399"/>
    <lineage>
        <taxon>Bacteria</taxon>
        <taxon>Pseudomonadati</taxon>
        <taxon>Pseudomonadota</taxon>
        <taxon>Alphaproteobacteria</taxon>
        <taxon>Rhodobacterales</taxon>
        <taxon>Roseobacteraceae</taxon>
        <taxon>Sagittula</taxon>
    </lineage>
</organism>
<proteinExistence type="predicted"/>
<feature type="signal peptide" evidence="1">
    <location>
        <begin position="1"/>
        <end position="21"/>
    </location>
</feature>
<dbReference type="EMBL" id="AAYA01000008">
    <property type="protein sequence ID" value="EBA07718.1"/>
    <property type="molecule type" value="Genomic_DNA"/>
</dbReference>
<evidence type="ECO:0000313" key="3">
    <source>
        <dbReference type="Proteomes" id="UP000005713"/>
    </source>
</evidence>
<accession>A3K5B7</accession>
<evidence type="ECO:0000313" key="2">
    <source>
        <dbReference type="EMBL" id="EBA07718.1"/>
    </source>
</evidence>
<keyword evidence="3" id="KW-1185">Reference proteome</keyword>
<protein>
    <recommendedName>
        <fullName evidence="4">Transferrin-binding protein B C-lobe/N-lobe beta barrel domain-containing protein</fullName>
    </recommendedName>
</protein>
<reference evidence="2 3" key="1">
    <citation type="submission" date="2006-06" db="EMBL/GenBank/DDBJ databases">
        <authorList>
            <person name="Moran M.A."/>
            <person name="Ferriera S."/>
            <person name="Johnson J."/>
            <person name="Kravitz S."/>
            <person name="Beeson K."/>
            <person name="Sutton G."/>
            <person name="Rogers Y.-H."/>
            <person name="Friedman R."/>
            <person name="Frazier M."/>
            <person name="Venter J.C."/>
        </authorList>
    </citation>
    <scope>NUCLEOTIDE SEQUENCE [LARGE SCALE GENOMIC DNA]</scope>
    <source>
        <strain evidence="2 3">E-37</strain>
    </source>
</reference>